<accession>A0A9N9HZ31</accession>
<dbReference type="Proteomes" id="UP000789342">
    <property type="component" value="Unassembled WGS sequence"/>
</dbReference>
<comment type="caution">
    <text evidence="1">The sequence shown here is derived from an EMBL/GenBank/DDBJ whole genome shotgun (WGS) entry which is preliminary data.</text>
</comment>
<proteinExistence type="predicted"/>
<keyword evidence="2" id="KW-1185">Reference proteome</keyword>
<evidence type="ECO:0000313" key="2">
    <source>
        <dbReference type="Proteomes" id="UP000789342"/>
    </source>
</evidence>
<feature type="non-terminal residue" evidence="1">
    <location>
        <position position="1"/>
    </location>
</feature>
<dbReference type="AlphaFoldDB" id="A0A9N9HZ31"/>
<sequence>MENYLNEESNSVYDYHHVSRSISRTTSSATEVSTSVSRSVGDVNWYRQLWWNT</sequence>
<dbReference type="EMBL" id="CAJVPV010019972">
    <property type="protein sequence ID" value="CAG8713134.1"/>
    <property type="molecule type" value="Genomic_DNA"/>
</dbReference>
<reference evidence="1" key="1">
    <citation type="submission" date="2021-06" db="EMBL/GenBank/DDBJ databases">
        <authorList>
            <person name="Kallberg Y."/>
            <person name="Tangrot J."/>
            <person name="Rosling A."/>
        </authorList>
    </citation>
    <scope>NUCLEOTIDE SEQUENCE</scope>
    <source>
        <strain evidence="1">CL551</strain>
    </source>
</reference>
<evidence type="ECO:0000313" key="1">
    <source>
        <dbReference type="EMBL" id="CAG8713134.1"/>
    </source>
</evidence>
<protein>
    <submittedName>
        <fullName evidence="1">14280_t:CDS:1</fullName>
    </submittedName>
</protein>
<name>A0A9N9HZ31_9GLOM</name>
<gene>
    <name evidence="1" type="ORF">AMORRO_LOCUS12825</name>
</gene>
<organism evidence="1 2">
    <name type="scientific">Acaulospora morrowiae</name>
    <dbReference type="NCBI Taxonomy" id="94023"/>
    <lineage>
        <taxon>Eukaryota</taxon>
        <taxon>Fungi</taxon>
        <taxon>Fungi incertae sedis</taxon>
        <taxon>Mucoromycota</taxon>
        <taxon>Glomeromycotina</taxon>
        <taxon>Glomeromycetes</taxon>
        <taxon>Diversisporales</taxon>
        <taxon>Acaulosporaceae</taxon>
        <taxon>Acaulospora</taxon>
    </lineage>
</organism>